<reference evidence="1" key="1">
    <citation type="journal article" date="2013" name="PLoS ONE">
        <title>Direct detection of alternative open reading frames translation products in human significantly expands the proteome.</title>
        <authorList>
            <person name="Vanderperre B."/>
            <person name="Lucier J.-F."/>
            <person name="Motard J."/>
            <person name="Tremblay G."/>
            <person name="Vanderperre S."/>
            <person name="Wisztorski M."/>
            <person name="Salzet M."/>
            <person name="Boisvert F.-M."/>
            <person name="Roucou X."/>
        </authorList>
    </citation>
    <scope>NUCLEOTIDE SEQUENCE</scope>
</reference>
<dbReference type="OrthoDB" id="3231855at2759"/>
<sequence length="41" mass="4632">MAESHSVMMLQSHSIAINMMLIKILTKTHSTLWVTGLHLIL</sequence>
<organism evidence="1">
    <name type="scientific">Homo sapiens</name>
    <name type="common">Human</name>
    <dbReference type="NCBI Taxonomy" id="9606"/>
    <lineage>
        <taxon>Eukaryota</taxon>
        <taxon>Metazoa</taxon>
        <taxon>Chordata</taxon>
        <taxon>Craniata</taxon>
        <taxon>Vertebrata</taxon>
        <taxon>Euteleostomi</taxon>
        <taxon>Mammalia</taxon>
        <taxon>Eutheria</taxon>
        <taxon>Euarchontoglires</taxon>
        <taxon>Primates</taxon>
        <taxon>Haplorrhini</taxon>
        <taxon>Catarrhini</taxon>
        <taxon>Hominidae</taxon>
        <taxon>Homo</taxon>
    </lineage>
</organism>
<proteinExistence type="predicted"/>
<dbReference type="AlphaFoldDB" id="L8E8U9"/>
<dbReference type="EMBL" id="HF584087">
    <property type="protein sequence ID" value="CCQ43584.1"/>
    <property type="molecule type" value="Genomic_DNA"/>
</dbReference>
<name>L8E8U9_HUMAN</name>
<dbReference type="ChiTaRS" id="N4BP2">
    <property type="organism name" value="human"/>
</dbReference>
<gene>
    <name evidence="1" type="primary">N4BP2</name>
</gene>
<accession>L8E8U9</accession>
<protein>
    <submittedName>
        <fullName evidence="1">Alternative protein N4BP2</fullName>
    </submittedName>
</protein>
<evidence type="ECO:0000313" key="1">
    <source>
        <dbReference type="EMBL" id="CCQ43584.1"/>
    </source>
</evidence>